<evidence type="ECO:0008006" key="11">
    <source>
        <dbReference type="Google" id="ProtNLM"/>
    </source>
</evidence>
<evidence type="ECO:0000256" key="2">
    <source>
        <dbReference type="ARBA" id="ARBA00007965"/>
    </source>
</evidence>
<feature type="compositionally biased region" description="Basic and acidic residues" evidence="7">
    <location>
        <begin position="49"/>
        <end position="67"/>
    </location>
</feature>
<feature type="transmembrane region" description="Helical" evidence="8">
    <location>
        <begin position="314"/>
        <end position="335"/>
    </location>
</feature>
<dbReference type="PANTHER" id="PTHR10332">
    <property type="entry name" value="EQUILIBRATIVE NUCLEOSIDE TRANSPORTER"/>
    <property type="match status" value="1"/>
</dbReference>
<evidence type="ECO:0000256" key="7">
    <source>
        <dbReference type="SAM" id="MobiDB-lite"/>
    </source>
</evidence>
<comment type="caution">
    <text evidence="9">The sequence shown here is derived from an EMBL/GenBank/DDBJ whole genome shotgun (WGS) entry which is preliminary data.</text>
</comment>
<evidence type="ECO:0000313" key="9">
    <source>
        <dbReference type="EMBL" id="KAJ1978419.1"/>
    </source>
</evidence>
<feature type="transmembrane region" description="Helical" evidence="8">
    <location>
        <begin position="398"/>
        <end position="416"/>
    </location>
</feature>
<evidence type="ECO:0000256" key="4">
    <source>
        <dbReference type="ARBA" id="ARBA00022692"/>
    </source>
</evidence>
<feature type="transmembrane region" description="Helical" evidence="8">
    <location>
        <begin position="201"/>
        <end position="228"/>
    </location>
</feature>
<evidence type="ECO:0000256" key="8">
    <source>
        <dbReference type="SAM" id="Phobius"/>
    </source>
</evidence>
<feature type="transmembrane region" description="Helical" evidence="8">
    <location>
        <begin position="170"/>
        <end position="189"/>
    </location>
</feature>
<gene>
    <name evidence="9" type="ORF">H4R34_003209</name>
</gene>
<keyword evidence="3" id="KW-0813">Transport</keyword>
<dbReference type="EMBL" id="JANBQB010000278">
    <property type="protein sequence ID" value="KAJ1978419.1"/>
    <property type="molecule type" value="Genomic_DNA"/>
</dbReference>
<evidence type="ECO:0000256" key="1">
    <source>
        <dbReference type="ARBA" id="ARBA00004141"/>
    </source>
</evidence>
<evidence type="ECO:0000256" key="5">
    <source>
        <dbReference type="ARBA" id="ARBA00022989"/>
    </source>
</evidence>
<keyword evidence="10" id="KW-1185">Reference proteome</keyword>
<dbReference type="AlphaFoldDB" id="A0A9W8B6I8"/>
<keyword evidence="4 8" id="KW-0812">Transmembrane</keyword>
<dbReference type="GO" id="GO:0005337">
    <property type="term" value="F:nucleoside transmembrane transporter activity"/>
    <property type="evidence" value="ECO:0007669"/>
    <property type="project" value="InterPro"/>
</dbReference>
<dbReference type="PRINTS" id="PR01130">
    <property type="entry name" value="DERENTRNSPRT"/>
</dbReference>
<feature type="transmembrane region" description="Helical" evidence="8">
    <location>
        <begin position="471"/>
        <end position="491"/>
    </location>
</feature>
<feature type="transmembrane region" description="Helical" evidence="8">
    <location>
        <begin position="139"/>
        <end position="161"/>
    </location>
</feature>
<feature type="transmembrane region" description="Helical" evidence="8">
    <location>
        <begin position="371"/>
        <end position="392"/>
    </location>
</feature>
<organism evidence="9 10">
    <name type="scientific">Dimargaris verticillata</name>
    <dbReference type="NCBI Taxonomy" id="2761393"/>
    <lineage>
        <taxon>Eukaryota</taxon>
        <taxon>Fungi</taxon>
        <taxon>Fungi incertae sedis</taxon>
        <taxon>Zoopagomycota</taxon>
        <taxon>Kickxellomycotina</taxon>
        <taxon>Dimargaritomycetes</taxon>
        <taxon>Dimargaritales</taxon>
        <taxon>Dimargaritaceae</taxon>
        <taxon>Dimargaris</taxon>
    </lineage>
</organism>
<dbReference type="InterPro" id="IPR036259">
    <property type="entry name" value="MFS_trans_sf"/>
</dbReference>
<dbReference type="InterPro" id="IPR002259">
    <property type="entry name" value="Eqnu_transpt"/>
</dbReference>
<feature type="region of interest" description="Disordered" evidence="7">
    <location>
        <begin position="1"/>
        <end position="67"/>
    </location>
</feature>
<name>A0A9W8B6I8_9FUNG</name>
<dbReference type="PIRSF" id="PIRSF016379">
    <property type="entry name" value="ENT"/>
    <property type="match status" value="1"/>
</dbReference>
<dbReference type="PANTHER" id="PTHR10332:SF88">
    <property type="entry name" value="EQUILIBRATIVE NUCLEOSIDE TRANSPORTER 1, ISOFORM A"/>
    <property type="match status" value="1"/>
</dbReference>
<dbReference type="Pfam" id="PF01733">
    <property type="entry name" value="Nucleoside_tran"/>
    <property type="match status" value="2"/>
</dbReference>
<feature type="transmembrane region" description="Helical" evidence="8">
    <location>
        <begin position="512"/>
        <end position="534"/>
    </location>
</feature>
<evidence type="ECO:0000256" key="6">
    <source>
        <dbReference type="ARBA" id="ARBA00023136"/>
    </source>
</evidence>
<evidence type="ECO:0000256" key="3">
    <source>
        <dbReference type="ARBA" id="ARBA00022448"/>
    </source>
</evidence>
<dbReference type="OrthoDB" id="10261753at2759"/>
<dbReference type="Gene3D" id="1.20.1250.20">
    <property type="entry name" value="MFS general substrate transporter like domains"/>
    <property type="match status" value="1"/>
</dbReference>
<keyword evidence="6 8" id="KW-0472">Membrane</keyword>
<feature type="transmembrane region" description="Helical" evidence="8">
    <location>
        <begin position="437"/>
        <end position="459"/>
    </location>
</feature>
<feature type="transmembrane region" description="Helical" evidence="8">
    <location>
        <begin position="100"/>
        <end position="119"/>
    </location>
</feature>
<protein>
    <recommendedName>
        <fullName evidence="11">Nucleoside transporter-domain-containing protein</fullName>
    </recommendedName>
</protein>
<sequence length="545" mass="59718">MPVPPQPTWDAASVASSSSGYPLPGSTTFRPPVKRSSQPLPPTASLLTHAKDGKVVPRNSEDSRVSSEVDVREIAALDGQPAWFTGDTDGLSPPPDRYKLVYLIFLALGLATLLPWNVYINAAEFFRTKFENSPFKDTFQNWFSTCYTTTNLLTLAMCIMLQHRFRPRPVIIASLLGSSLMFLLMAILARVSDLRGTPFFGITLIVFTLSAAVTSLSQCAAFALVAYFPPLYIQGLLSGQAVAGVIASLVQLITAVSSMNTEPAAPSALPRTYGYDPYGNPNYPFNYGIPMEPVPVSVPISRTMVDTQAVEMRAFVYFLIAAIVCALVLGLFILLHRLPFFRHFSPAIAMSTDQKPFTDNLALVLKTARSIWLLIVTVTVIFCGTISVFPSLTIAVKPVNFLHIPFVEIHFLLFNLGDWTGRWLSMVPLLRFLRERIVFCGALCHLIFIPLLLLCNTSFDATVHRLIPAVIQSDVAFFLIILVFGISTGYWGSLTMMTGPQQAVDKGRASTVLTFFLIFGMALGSVVGFAITALSCNCNPFALKP</sequence>
<reference evidence="9" key="1">
    <citation type="submission" date="2022-07" db="EMBL/GenBank/DDBJ databases">
        <title>Phylogenomic reconstructions and comparative analyses of Kickxellomycotina fungi.</title>
        <authorList>
            <person name="Reynolds N.K."/>
            <person name="Stajich J.E."/>
            <person name="Barry K."/>
            <person name="Grigoriev I.V."/>
            <person name="Crous P."/>
            <person name="Smith M.E."/>
        </authorList>
    </citation>
    <scope>NUCLEOTIDE SEQUENCE</scope>
    <source>
        <strain evidence="9">RSA 567</strain>
    </source>
</reference>
<comment type="similarity">
    <text evidence="2">Belongs to the SLC29A/ENT transporter (TC 2.A.57) family.</text>
</comment>
<proteinExistence type="inferred from homology"/>
<dbReference type="GO" id="GO:0005886">
    <property type="term" value="C:plasma membrane"/>
    <property type="evidence" value="ECO:0007669"/>
    <property type="project" value="TreeGrafter"/>
</dbReference>
<feature type="compositionally biased region" description="Polar residues" evidence="7">
    <location>
        <begin position="14"/>
        <end position="29"/>
    </location>
</feature>
<comment type="subcellular location">
    <subcellularLocation>
        <location evidence="1">Membrane</location>
        <topology evidence="1">Multi-pass membrane protein</topology>
    </subcellularLocation>
</comment>
<evidence type="ECO:0000313" key="10">
    <source>
        <dbReference type="Proteomes" id="UP001151582"/>
    </source>
</evidence>
<dbReference type="SUPFAM" id="SSF103473">
    <property type="entry name" value="MFS general substrate transporter"/>
    <property type="match status" value="1"/>
</dbReference>
<dbReference type="Proteomes" id="UP001151582">
    <property type="component" value="Unassembled WGS sequence"/>
</dbReference>
<keyword evidence="5 8" id="KW-1133">Transmembrane helix</keyword>
<accession>A0A9W8B6I8</accession>
<feature type="transmembrane region" description="Helical" evidence="8">
    <location>
        <begin position="235"/>
        <end position="256"/>
    </location>
</feature>